<dbReference type="Proteomes" id="UP000224634">
    <property type="component" value="Unassembled WGS sequence"/>
</dbReference>
<dbReference type="AlphaFoldDB" id="A0A2B7WE83"/>
<protein>
    <submittedName>
        <fullName evidence="1">Uncharacterized protein</fullName>
    </submittedName>
</protein>
<evidence type="ECO:0000313" key="2">
    <source>
        <dbReference type="Proteomes" id="UP000224634"/>
    </source>
</evidence>
<organism evidence="1 2">
    <name type="scientific">Polytolypa hystricis (strain UAMH7299)</name>
    <dbReference type="NCBI Taxonomy" id="1447883"/>
    <lineage>
        <taxon>Eukaryota</taxon>
        <taxon>Fungi</taxon>
        <taxon>Dikarya</taxon>
        <taxon>Ascomycota</taxon>
        <taxon>Pezizomycotina</taxon>
        <taxon>Eurotiomycetes</taxon>
        <taxon>Eurotiomycetidae</taxon>
        <taxon>Onygenales</taxon>
        <taxon>Onygenales incertae sedis</taxon>
        <taxon>Polytolypa</taxon>
    </lineage>
</organism>
<sequence length="60" mass="6599">MKYVFVDLPMPFQLTTVDAFQRWIKLLALGKDTALALCVRMGMTAPMISSASVGYAVDSQ</sequence>
<keyword evidence="2" id="KW-1185">Reference proteome</keyword>
<proteinExistence type="predicted"/>
<accession>A0A2B7WE83</accession>
<name>A0A2B7WE83_POLH7</name>
<comment type="caution">
    <text evidence="1">The sequence shown here is derived from an EMBL/GenBank/DDBJ whole genome shotgun (WGS) entry which is preliminary data.</text>
</comment>
<evidence type="ECO:0000313" key="1">
    <source>
        <dbReference type="EMBL" id="PGG94898.1"/>
    </source>
</evidence>
<dbReference type="EMBL" id="PDNA01000637">
    <property type="protein sequence ID" value="PGG94898.1"/>
    <property type="molecule type" value="Genomic_DNA"/>
</dbReference>
<reference evidence="1 2" key="1">
    <citation type="submission" date="2017-10" db="EMBL/GenBank/DDBJ databases">
        <title>Comparative genomics in systemic dimorphic fungi from Ajellomycetaceae.</title>
        <authorList>
            <person name="Munoz J.F."/>
            <person name="Mcewen J.G."/>
            <person name="Clay O.K."/>
            <person name="Cuomo C.A."/>
        </authorList>
    </citation>
    <scope>NUCLEOTIDE SEQUENCE [LARGE SCALE GENOMIC DNA]</scope>
    <source>
        <strain evidence="1 2">UAMH7299</strain>
    </source>
</reference>
<gene>
    <name evidence="1" type="ORF">AJ80_10105</name>
</gene>